<dbReference type="Gene3D" id="1.20.1070.10">
    <property type="entry name" value="Rhodopsin 7-helix transmembrane proteins"/>
    <property type="match status" value="1"/>
</dbReference>
<keyword evidence="11" id="KW-1185">Reference proteome</keyword>
<feature type="transmembrane region" description="Helical" evidence="8">
    <location>
        <begin position="237"/>
        <end position="260"/>
    </location>
</feature>
<dbReference type="Ensembl" id="ENSCJPT00005009547.1">
    <property type="protein sequence ID" value="ENSCJPP00005006001.1"/>
    <property type="gene ID" value="ENSCJPG00005005657.1"/>
</dbReference>
<evidence type="ECO:0000256" key="1">
    <source>
        <dbReference type="ARBA" id="ARBA00004141"/>
    </source>
</evidence>
<keyword evidence="3 8" id="KW-0812">Transmembrane</keyword>
<dbReference type="GO" id="GO:0005886">
    <property type="term" value="C:plasma membrane"/>
    <property type="evidence" value="ECO:0007669"/>
    <property type="project" value="TreeGrafter"/>
</dbReference>
<comment type="subcellular location">
    <subcellularLocation>
        <location evidence="1">Membrane</location>
        <topology evidence="1">Multi-pass membrane protein</topology>
    </subcellularLocation>
</comment>
<feature type="transmembrane region" description="Helical" evidence="8">
    <location>
        <begin position="147"/>
        <end position="164"/>
    </location>
</feature>
<protein>
    <recommendedName>
        <fullName evidence="9">G-protein coupled receptors family 1 profile domain-containing protein</fullName>
    </recommendedName>
</protein>
<name>A0A8C2T432_COTJA</name>
<dbReference type="SUPFAM" id="SSF81321">
    <property type="entry name" value="Family A G protein-coupled receptor-like"/>
    <property type="match status" value="1"/>
</dbReference>
<evidence type="ECO:0000256" key="2">
    <source>
        <dbReference type="ARBA" id="ARBA00022606"/>
    </source>
</evidence>
<evidence type="ECO:0000256" key="7">
    <source>
        <dbReference type="ARBA" id="ARBA00023224"/>
    </source>
</evidence>
<dbReference type="GO" id="GO:0004930">
    <property type="term" value="F:G protein-coupled receptor activity"/>
    <property type="evidence" value="ECO:0007669"/>
    <property type="project" value="InterPro"/>
</dbReference>
<evidence type="ECO:0000256" key="3">
    <source>
        <dbReference type="ARBA" id="ARBA00022692"/>
    </source>
</evidence>
<dbReference type="PANTHER" id="PTHR26450">
    <property type="entry name" value="OLFACTORY RECEPTOR 56B1-RELATED"/>
    <property type="match status" value="1"/>
</dbReference>
<dbReference type="InterPro" id="IPR000725">
    <property type="entry name" value="Olfact_rcpt"/>
</dbReference>
<dbReference type="PRINTS" id="PR00245">
    <property type="entry name" value="OLFACTORYR"/>
</dbReference>
<reference evidence="10" key="3">
    <citation type="submission" date="2025-09" db="UniProtKB">
        <authorList>
            <consortium name="Ensembl"/>
        </authorList>
    </citation>
    <scope>IDENTIFICATION</scope>
</reference>
<keyword evidence="6 8" id="KW-0472">Membrane</keyword>
<proteinExistence type="predicted"/>
<feature type="transmembrane region" description="Helical" evidence="8">
    <location>
        <begin position="85"/>
        <end position="103"/>
    </location>
</feature>
<dbReference type="AlphaFoldDB" id="A0A8C2T432"/>
<dbReference type="PANTHER" id="PTHR26450:SF156">
    <property type="entry name" value="OLFACTORY RECEPTOR 52R1"/>
    <property type="match status" value="1"/>
</dbReference>
<dbReference type="PROSITE" id="PS50262">
    <property type="entry name" value="G_PROTEIN_RECEP_F1_2"/>
    <property type="match status" value="1"/>
</dbReference>
<reference evidence="10" key="1">
    <citation type="submission" date="2015-11" db="EMBL/GenBank/DDBJ databases">
        <authorList>
            <consortium name="International Coturnix japonica Genome Analysis Consortium"/>
            <person name="Warren W."/>
            <person name="Burt D.W."/>
            <person name="Antin P.B."/>
            <person name="Lanford R."/>
            <person name="Gros J."/>
            <person name="Wilson R.K."/>
        </authorList>
    </citation>
    <scope>NUCLEOTIDE SEQUENCE [LARGE SCALE GENOMIC DNA]</scope>
</reference>
<feature type="transmembrane region" description="Helical" evidence="8">
    <location>
        <begin position="63"/>
        <end position="79"/>
    </location>
</feature>
<dbReference type="GeneTree" id="ENSGT01150000286912"/>
<accession>A0A8C2T432</accession>
<sequence>MSSVNSTGSSHAPTFFLLGIPGMEKEQFWIAFPFCIMYVIAVLGNIILLIVIKTESSLHEPMYLFLAMLAFTDLSSLYIPCCPKWLAIFWGFWEIGFIFLLFLSTSFSTVESGCAHGHGLDRYFAICHPLRHFQLPLHAGGGSSGSLVLLRAVLMVSPLCFLLRRKDFCHHRVISHSYCEHMAVVKLVCEDTRVNAAYGLFAAFAVTGFDLMGITLSYTMILRVVLKLSASNTQLKALNTCVSHVCVILTFYVSGLFTFLAHRIGHNIPQQIHILVANLYLLLPSVLNPIIYGLRTRQLRDKIVVFFQQRGIGFVSVSQMVLIIYW</sequence>
<evidence type="ECO:0000259" key="9">
    <source>
        <dbReference type="PROSITE" id="PS50262"/>
    </source>
</evidence>
<keyword evidence="5 8" id="KW-1133">Transmembrane helix</keyword>
<dbReference type="InterPro" id="IPR050402">
    <property type="entry name" value="OR51/52/56-like"/>
</dbReference>
<feature type="transmembrane region" description="Helical" evidence="8">
    <location>
        <begin position="200"/>
        <end position="225"/>
    </location>
</feature>
<dbReference type="Pfam" id="PF13853">
    <property type="entry name" value="7tm_4"/>
    <property type="match status" value="1"/>
</dbReference>
<keyword evidence="4" id="KW-0552">Olfaction</keyword>
<reference evidence="10" key="2">
    <citation type="submission" date="2025-08" db="UniProtKB">
        <authorList>
            <consortium name="Ensembl"/>
        </authorList>
    </citation>
    <scope>IDENTIFICATION</scope>
</reference>
<feature type="transmembrane region" description="Helical" evidence="8">
    <location>
        <begin position="272"/>
        <end position="291"/>
    </location>
</feature>
<dbReference type="Proteomes" id="UP000694412">
    <property type="component" value="Chromosome 1"/>
</dbReference>
<evidence type="ECO:0000256" key="4">
    <source>
        <dbReference type="ARBA" id="ARBA00022725"/>
    </source>
</evidence>
<feature type="transmembrane region" description="Helical" evidence="8">
    <location>
        <begin position="28"/>
        <end position="51"/>
    </location>
</feature>
<dbReference type="InterPro" id="IPR000276">
    <property type="entry name" value="GPCR_Rhodpsn"/>
</dbReference>
<evidence type="ECO:0000313" key="11">
    <source>
        <dbReference type="Proteomes" id="UP000694412"/>
    </source>
</evidence>
<evidence type="ECO:0000256" key="5">
    <source>
        <dbReference type="ARBA" id="ARBA00022989"/>
    </source>
</evidence>
<evidence type="ECO:0000256" key="6">
    <source>
        <dbReference type="ARBA" id="ARBA00023136"/>
    </source>
</evidence>
<dbReference type="PRINTS" id="PR00237">
    <property type="entry name" value="GPCRRHODOPSN"/>
</dbReference>
<evidence type="ECO:0000313" key="10">
    <source>
        <dbReference type="Ensembl" id="ENSCJPP00005006001.1"/>
    </source>
</evidence>
<keyword evidence="2" id="KW-0716">Sensory transduction</keyword>
<keyword evidence="7" id="KW-0807">Transducer</keyword>
<organism evidence="10 11">
    <name type="scientific">Coturnix japonica</name>
    <name type="common">Japanese quail</name>
    <name type="synonym">Coturnix coturnix japonica</name>
    <dbReference type="NCBI Taxonomy" id="93934"/>
    <lineage>
        <taxon>Eukaryota</taxon>
        <taxon>Metazoa</taxon>
        <taxon>Chordata</taxon>
        <taxon>Craniata</taxon>
        <taxon>Vertebrata</taxon>
        <taxon>Euteleostomi</taxon>
        <taxon>Archelosauria</taxon>
        <taxon>Archosauria</taxon>
        <taxon>Dinosauria</taxon>
        <taxon>Saurischia</taxon>
        <taxon>Theropoda</taxon>
        <taxon>Coelurosauria</taxon>
        <taxon>Aves</taxon>
        <taxon>Neognathae</taxon>
        <taxon>Galloanserae</taxon>
        <taxon>Galliformes</taxon>
        <taxon>Phasianidae</taxon>
        <taxon>Perdicinae</taxon>
        <taxon>Coturnix</taxon>
    </lineage>
</organism>
<dbReference type="InterPro" id="IPR017452">
    <property type="entry name" value="GPCR_Rhodpsn_7TM"/>
</dbReference>
<evidence type="ECO:0000256" key="8">
    <source>
        <dbReference type="SAM" id="Phobius"/>
    </source>
</evidence>
<dbReference type="GO" id="GO:0004984">
    <property type="term" value="F:olfactory receptor activity"/>
    <property type="evidence" value="ECO:0007669"/>
    <property type="project" value="InterPro"/>
</dbReference>
<feature type="domain" description="G-protein coupled receptors family 1 profile" evidence="9">
    <location>
        <begin position="44"/>
        <end position="292"/>
    </location>
</feature>